<proteinExistence type="predicted"/>
<organism evidence="1 2">
    <name type="scientific">Streptomyces cadmiisoli</name>
    <dbReference type="NCBI Taxonomy" id="2184053"/>
    <lineage>
        <taxon>Bacteria</taxon>
        <taxon>Bacillati</taxon>
        <taxon>Actinomycetota</taxon>
        <taxon>Actinomycetes</taxon>
        <taxon>Kitasatosporales</taxon>
        <taxon>Streptomycetaceae</taxon>
        <taxon>Streptomyces</taxon>
        <taxon>Streptomyces aurantiacus group</taxon>
    </lineage>
</organism>
<dbReference type="Proteomes" id="UP000249616">
    <property type="component" value="Chromosome"/>
</dbReference>
<dbReference type="EMBL" id="CP030073">
    <property type="protein sequence ID" value="AWW35558.1"/>
    <property type="molecule type" value="Genomic_DNA"/>
</dbReference>
<dbReference type="AlphaFoldDB" id="A0A2Z4ISF3"/>
<keyword evidence="2" id="KW-1185">Reference proteome</keyword>
<accession>A0A2Z4ISF3</accession>
<sequence>MAKYLVLAMTNPLPGRDSEFNEWYDRVAIPAYASLPHVRPLGRYRSVPHDGYEFEMKDIGFEYLSVYEIETDDLEAAFSEVRVALAKATEEGRYHFSQAIDKGRFFEPVFVQI</sequence>
<reference evidence="1 2" key="1">
    <citation type="journal article" date="2019" name="Int. J. Syst. Evol. Microbiol.">
        <title>Streptomyces cadmiisoli sp. nov., a novel actinomycete isolated from cadmium-contaminated soil.</title>
        <authorList>
            <person name="Li K."/>
            <person name="Tang X."/>
            <person name="Zhao J."/>
            <person name="Guo Y."/>
            <person name="Tang Y."/>
            <person name="Gao J."/>
        </authorList>
    </citation>
    <scope>NUCLEOTIDE SEQUENCE [LARGE SCALE GENOMIC DNA]</scope>
    <source>
        <strain evidence="1 2">ZFG47</strain>
    </source>
</reference>
<evidence type="ECO:0000313" key="1">
    <source>
        <dbReference type="EMBL" id="AWW35558.1"/>
    </source>
</evidence>
<name>A0A2Z4ISF3_9ACTN</name>
<dbReference type="RefSeq" id="WP_112437729.1">
    <property type="nucleotide sequence ID" value="NZ_CP030073.1"/>
</dbReference>
<protein>
    <recommendedName>
        <fullName evidence="3">DUF4286 family protein</fullName>
    </recommendedName>
</protein>
<evidence type="ECO:0008006" key="3">
    <source>
        <dbReference type="Google" id="ProtNLM"/>
    </source>
</evidence>
<gene>
    <name evidence="1" type="ORF">DN051_01835</name>
</gene>
<dbReference type="KEGG" id="scad:DN051_01835"/>
<evidence type="ECO:0000313" key="2">
    <source>
        <dbReference type="Proteomes" id="UP000249616"/>
    </source>
</evidence>